<protein>
    <submittedName>
        <fullName evidence="2">Uncharacterized protein</fullName>
    </submittedName>
</protein>
<keyword evidence="3" id="KW-1185">Reference proteome</keyword>
<gene>
    <name evidence="2" type="ORF">A7K91_03050</name>
</gene>
<dbReference type="STRING" id="1844972.A7K91_03050"/>
<keyword evidence="1" id="KW-0812">Transmembrane</keyword>
<name>A0A1A5YB47_9BACL</name>
<sequence length="581" mass="64864">MLIVSYKKSRTLILWSLLAALVVLALIAYKLYAGYAKVQDYRQAAHYLEQNDTVQAYGYYLKARNNRWVQYKEKETKAAIDKLKPVEEIQNKLLGILDNNGENNNPARSYDDYQKLAGAAAARGGQYEKIFNELSKQYRLDAHFTTAYATYKKTLEQQLQAETKKAAFSDKTVIAYLLIPELYFGGAAEKETALRAAFEPYDQGRLAAKADGSGIEALLAEGTRLLDFYKQEGINADWVYPGIEDYTLSYLKKLEDKGDLPVFFRNAKAIEGSKLIASRGKTIRSYIQSVYSGQVKQAKQLVLESKYEEAIAAYTLLGDFKDVSKELQNIEIQWNRQEPERILAKASPGVSFDFFISGKDKFGALVYAIGAANGQLVLARMLPDMSIDKKEGQIGDGFQVEEIRLEDSLSPSGRTVLLAEGKSSTRQGRYAAYEISDSALVNLFDFEADGFRVDKPGTLIVTNDANEGAGQEALYTYENGQYLFSGIKPDYTEIQLADLLQYSGQKVRFTCDIFTVEGEKGVVLFNEEYIILTGAPGLRPGKATITGIWADNDTVSRDGEEITAYRVEVSSYVQSITITQQ</sequence>
<comment type="caution">
    <text evidence="2">The sequence shown here is derived from an EMBL/GenBank/DDBJ whole genome shotgun (WGS) entry which is preliminary data.</text>
</comment>
<evidence type="ECO:0000313" key="3">
    <source>
        <dbReference type="Proteomes" id="UP000092024"/>
    </source>
</evidence>
<dbReference type="AlphaFoldDB" id="A0A1A5YB47"/>
<evidence type="ECO:0000256" key="1">
    <source>
        <dbReference type="SAM" id="Phobius"/>
    </source>
</evidence>
<feature type="transmembrane region" description="Helical" evidence="1">
    <location>
        <begin position="12"/>
        <end position="32"/>
    </location>
</feature>
<evidence type="ECO:0000313" key="2">
    <source>
        <dbReference type="EMBL" id="OBR62600.1"/>
    </source>
</evidence>
<proteinExistence type="predicted"/>
<accession>A0A1A5YB47</accession>
<reference evidence="2 3" key="1">
    <citation type="submission" date="2016-05" db="EMBL/GenBank/DDBJ databases">
        <title>Paenibacillus oryzae. sp. nov., isolated from the rice root.</title>
        <authorList>
            <person name="Zhang J."/>
            <person name="Zhang X."/>
        </authorList>
    </citation>
    <scope>NUCLEOTIDE SEQUENCE [LARGE SCALE GENOMIC DNA]</scope>
    <source>
        <strain evidence="2 3">1DrF-4</strain>
    </source>
</reference>
<keyword evidence="1" id="KW-1133">Transmembrane helix</keyword>
<dbReference type="RefSeq" id="WP_068687030.1">
    <property type="nucleotide sequence ID" value="NZ_LYPA01000079.1"/>
</dbReference>
<dbReference type="EMBL" id="LYPA01000079">
    <property type="protein sequence ID" value="OBR62600.1"/>
    <property type="molecule type" value="Genomic_DNA"/>
</dbReference>
<organism evidence="2 3">
    <name type="scientific">Paenibacillus oryzae</name>
    <dbReference type="NCBI Taxonomy" id="1844972"/>
    <lineage>
        <taxon>Bacteria</taxon>
        <taxon>Bacillati</taxon>
        <taxon>Bacillota</taxon>
        <taxon>Bacilli</taxon>
        <taxon>Bacillales</taxon>
        <taxon>Paenibacillaceae</taxon>
        <taxon>Paenibacillus</taxon>
    </lineage>
</organism>
<dbReference type="OrthoDB" id="2657208at2"/>
<keyword evidence="1" id="KW-0472">Membrane</keyword>
<dbReference type="Proteomes" id="UP000092024">
    <property type="component" value="Unassembled WGS sequence"/>
</dbReference>